<evidence type="ECO:0000313" key="7">
    <source>
        <dbReference type="EMBL" id="AKU92428.1"/>
    </source>
</evidence>
<evidence type="ECO:0000256" key="4">
    <source>
        <dbReference type="ARBA" id="ARBA00023136"/>
    </source>
</evidence>
<evidence type="ECO:0000256" key="2">
    <source>
        <dbReference type="ARBA" id="ARBA00022692"/>
    </source>
</evidence>
<dbReference type="InterPro" id="IPR013525">
    <property type="entry name" value="ABC2_TM"/>
</dbReference>
<dbReference type="InterPro" id="IPR000412">
    <property type="entry name" value="ABC_2_transport"/>
</dbReference>
<dbReference type="InterPro" id="IPR052522">
    <property type="entry name" value="ABC-2_transport_permease"/>
</dbReference>
<dbReference type="KEGG" id="vin:AKJ08_2815"/>
<feature type="transmembrane region" description="Helical" evidence="5">
    <location>
        <begin position="245"/>
        <end position="266"/>
    </location>
</feature>
<dbReference type="PROSITE" id="PS51012">
    <property type="entry name" value="ABC_TM2"/>
    <property type="match status" value="1"/>
</dbReference>
<dbReference type="Proteomes" id="UP000055590">
    <property type="component" value="Chromosome"/>
</dbReference>
<feature type="transmembrane region" description="Helical" evidence="5">
    <location>
        <begin position="45"/>
        <end position="63"/>
    </location>
</feature>
<evidence type="ECO:0000256" key="5">
    <source>
        <dbReference type="RuleBase" id="RU361157"/>
    </source>
</evidence>
<comment type="subcellular location">
    <subcellularLocation>
        <location evidence="5">Cell membrane</location>
        <topology evidence="5">Multi-pass membrane protein</topology>
    </subcellularLocation>
    <subcellularLocation>
        <location evidence="1">Membrane</location>
        <topology evidence="1">Multi-pass membrane protein</topology>
    </subcellularLocation>
</comment>
<dbReference type="Pfam" id="PF01061">
    <property type="entry name" value="ABC2_membrane"/>
    <property type="match status" value="1"/>
</dbReference>
<gene>
    <name evidence="7" type="ORF">AKJ08_2815</name>
</gene>
<dbReference type="PIRSF" id="PIRSF006648">
    <property type="entry name" value="DrrB"/>
    <property type="match status" value="1"/>
</dbReference>
<keyword evidence="5" id="KW-0813">Transport</keyword>
<keyword evidence="5" id="KW-1003">Cell membrane</keyword>
<dbReference type="OrthoDB" id="9788252at2"/>
<feature type="transmembrane region" description="Helical" evidence="5">
    <location>
        <begin position="188"/>
        <end position="207"/>
    </location>
</feature>
<dbReference type="PANTHER" id="PTHR43332">
    <property type="entry name" value="INNER MEMBRANE TRANSPORT PERMEASE YADH-RELATED"/>
    <property type="match status" value="1"/>
</dbReference>
<dbReference type="NCBIfam" id="NF011648">
    <property type="entry name" value="PRK15066.1"/>
    <property type="match status" value="1"/>
</dbReference>
<protein>
    <recommendedName>
        <fullName evidence="5">Transport permease protein</fullName>
    </recommendedName>
</protein>
<evidence type="ECO:0000256" key="1">
    <source>
        <dbReference type="ARBA" id="ARBA00004141"/>
    </source>
</evidence>
<dbReference type="AlphaFoldDB" id="A0A0K1PFW7"/>
<keyword evidence="8" id="KW-1185">Reference proteome</keyword>
<name>A0A0K1PFW7_9BACT</name>
<keyword evidence="4 5" id="KW-0472">Membrane</keyword>
<dbReference type="PANTHER" id="PTHR43332:SF1">
    <property type="entry name" value="TRANSPORT PERMEASE PROTEIN"/>
    <property type="match status" value="1"/>
</dbReference>
<evidence type="ECO:0000313" key="8">
    <source>
        <dbReference type="Proteomes" id="UP000055590"/>
    </source>
</evidence>
<feature type="transmembrane region" description="Helical" evidence="5">
    <location>
        <begin position="122"/>
        <end position="145"/>
    </location>
</feature>
<sequence>MIGAESSRTPAASAARATLRDRFRGPLTLFEKEIRRFLRVPGQTLVSPVITTVLYLVVFGYALGGRLREVQGMPYMAFIVPGLVMLGVISNSFLNTSSSMFIMKLQETVVDLLVSPLRYGEIVAAMVGAASVRALAVGLMTWVVASIALGDVVISHLFYAIAFPVLTSIGLSALGLFVGIWADKFEHVNLVPTFVITPLTFLGGVFYDVNQLPGFFATLSRFNPVLYLVDGMRYGLLGTSAIEPAISLVLLIAFDVLAIGICLVVLRTGWKLRS</sequence>
<reference evidence="7 8" key="1">
    <citation type="submission" date="2015-08" db="EMBL/GenBank/DDBJ databases">
        <authorList>
            <person name="Babu N.S."/>
            <person name="Beckwith C.J."/>
            <person name="Beseler K.G."/>
            <person name="Brison A."/>
            <person name="Carone J.V."/>
            <person name="Caskin T.P."/>
            <person name="Diamond M."/>
            <person name="Durham M.E."/>
            <person name="Foxe J.M."/>
            <person name="Go M."/>
            <person name="Henderson B.A."/>
            <person name="Jones I.B."/>
            <person name="McGettigan J.A."/>
            <person name="Micheletti S.J."/>
            <person name="Nasrallah M.E."/>
            <person name="Ortiz D."/>
            <person name="Piller C.R."/>
            <person name="Privatt S.R."/>
            <person name="Schneider S.L."/>
            <person name="Sharp S."/>
            <person name="Smith T.C."/>
            <person name="Stanton J.D."/>
            <person name="Ullery H.E."/>
            <person name="Wilson R.J."/>
            <person name="Serrano M.G."/>
            <person name="Buck G."/>
            <person name="Lee V."/>
            <person name="Wang Y."/>
            <person name="Carvalho R."/>
            <person name="Voegtly L."/>
            <person name="Shi R."/>
            <person name="Duckworth R."/>
            <person name="Johnson A."/>
            <person name="Loviza R."/>
            <person name="Walstead R."/>
            <person name="Shah Z."/>
            <person name="Kiflezghi M."/>
            <person name="Wade K."/>
            <person name="Ball S.L."/>
            <person name="Bradley K.W."/>
            <person name="Asai D.J."/>
            <person name="Bowman C.A."/>
            <person name="Russell D.A."/>
            <person name="Pope W.H."/>
            <person name="Jacobs-Sera D."/>
            <person name="Hendrix R.W."/>
            <person name="Hatfull G.F."/>
        </authorList>
    </citation>
    <scope>NUCLEOTIDE SEQUENCE [LARGE SCALE GENOMIC DNA]</scope>
    <source>
        <strain evidence="7 8">DSM 27710</strain>
    </source>
</reference>
<comment type="similarity">
    <text evidence="5">Belongs to the ABC-2 integral membrane protein family.</text>
</comment>
<dbReference type="STRING" id="1391653.AKJ08_2815"/>
<dbReference type="GO" id="GO:0140359">
    <property type="term" value="F:ABC-type transporter activity"/>
    <property type="evidence" value="ECO:0007669"/>
    <property type="project" value="InterPro"/>
</dbReference>
<accession>A0A0K1PFW7</accession>
<dbReference type="EMBL" id="CP012332">
    <property type="protein sequence ID" value="AKU92428.1"/>
    <property type="molecule type" value="Genomic_DNA"/>
</dbReference>
<dbReference type="InterPro" id="IPR047817">
    <property type="entry name" value="ABC2_TM_bact-type"/>
</dbReference>
<evidence type="ECO:0000259" key="6">
    <source>
        <dbReference type="PROSITE" id="PS51012"/>
    </source>
</evidence>
<feature type="domain" description="ABC transmembrane type-2" evidence="6">
    <location>
        <begin position="39"/>
        <end position="269"/>
    </location>
</feature>
<keyword evidence="3 5" id="KW-1133">Transmembrane helix</keyword>
<keyword evidence="2 5" id="KW-0812">Transmembrane</keyword>
<feature type="transmembrane region" description="Helical" evidence="5">
    <location>
        <begin position="157"/>
        <end position="181"/>
    </location>
</feature>
<proteinExistence type="inferred from homology"/>
<dbReference type="RefSeq" id="WP_082343181.1">
    <property type="nucleotide sequence ID" value="NZ_CP012332.1"/>
</dbReference>
<organism evidence="7 8">
    <name type="scientific">Vulgatibacter incomptus</name>
    <dbReference type="NCBI Taxonomy" id="1391653"/>
    <lineage>
        <taxon>Bacteria</taxon>
        <taxon>Pseudomonadati</taxon>
        <taxon>Myxococcota</taxon>
        <taxon>Myxococcia</taxon>
        <taxon>Myxococcales</taxon>
        <taxon>Cystobacterineae</taxon>
        <taxon>Vulgatibacteraceae</taxon>
        <taxon>Vulgatibacter</taxon>
    </lineage>
</organism>
<evidence type="ECO:0000256" key="3">
    <source>
        <dbReference type="ARBA" id="ARBA00022989"/>
    </source>
</evidence>
<dbReference type="PRINTS" id="PR00164">
    <property type="entry name" value="ABC2TRNSPORT"/>
</dbReference>
<feature type="transmembrane region" description="Helical" evidence="5">
    <location>
        <begin position="75"/>
        <end position="94"/>
    </location>
</feature>
<dbReference type="GO" id="GO:0043190">
    <property type="term" value="C:ATP-binding cassette (ABC) transporter complex"/>
    <property type="evidence" value="ECO:0007669"/>
    <property type="project" value="InterPro"/>
</dbReference>